<feature type="transmembrane region" description="Helical" evidence="1">
    <location>
        <begin position="361"/>
        <end position="382"/>
    </location>
</feature>
<feature type="transmembrane region" description="Helical" evidence="1">
    <location>
        <begin position="190"/>
        <end position="209"/>
    </location>
</feature>
<evidence type="ECO:0000313" key="3">
    <source>
        <dbReference type="Proteomes" id="UP001301958"/>
    </source>
</evidence>
<protein>
    <submittedName>
        <fullName evidence="2">Uncharacterized protein</fullName>
    </submittedName>
</protein>
<evidence type="ECO:0000256" key="1">
    <source>
        <dbReference type="SAM" id="Phobius"/>
    </source>
</evidence>
<keyword evidence="3" id="KW-1185">Reference proteome</keyword>
<feature type="transmembrane region" description="Helical" evidence="1">
    <location>
        <begin position="495"/>
        <end position="523"/>
    </location>
</feature>
<keyword evidence="1" id="KW-1133">Transmembrane helix</keyword>
<dbReference type="Proteomes" id="UP001301958">
    <property type="component" value="Unassembled WGS sequence"/>
</dbReference>
<feature type="transmembrane region" description="Helical" evidence="1">
    <location>
        <begin position="120"/>
        <end position="141"/>
    </location>
</feature>
<keyword evidence="1" id="KW-0472">Membrane</keyword>
<feature type="transmembrane region" description="Helical" evidence="1">
    <location>
        <begin position="402"/>
        <end position="421"/>
    </location>
</feature>
<dbReference type="InterPro" id="IPR021840">
    <property type="entry name" value="DUF3433"/>
</dbReference>
<organism evidence="2 3">
    <name type="scientific">Podospora fimiseda</name>
    <dbReference type="NCBI Taxonomy" id="252190"/>
    <lineage>
        <taxon>Eukaryota</taxon>
        <taxon>Fungi</taxon>
        <taxon>Dikarya</taxon>
        <taxon>Ascomycota</taxon>
        <taxon>Pezizomycotina</taxon>
        <taxon>Sordariomycetes</taxon>
        <taxon>Sordariomycetidae</taxon>
        <taxon>Sordariales</taxon>
        <taxon>Podosporaceae</taxon>
        <taxon>Podospora</taxon>
    </lineage>
</organism>
<accession>A0AAN6YKQ2</accession>
<name>A0AAN6YKQ2_9PEZI</name>
<evidence type="ECO:0000313" key="2">
    <source>
        <dbReference type="EMBL" id="KAK4220874.1"/>
    </source>
</evidence>
<keyword evidence="1" id="KW-0812">Transmembrane</keyword>
<gene>
    <name evidence="2" type="ORF">QBC38DRAFT_404250</name>
</gene>
<reference evidence="2" key="2">
    <citation type="submission" date="2023-05" db="EMBL/GenBank/DDBJ databases">
        <authorList>
            <consortium name="Lawrence Berkeley National Laboratory"/>
            <person name="Steindorff A."/>
            <person name="Hensen N."/>
            <person name="Bonometti L."/>
            <person name="Westerberg I."/>
            <person name="Brannstrom I.O."/>
            <person name="Guillou S."/>
            <person name="Cros-Aarteil S."/>
            <person name="Calhoun S."/>
            <person name="Haridas S."/>
            <person name="Kuo A."/>
            <person name="Mondo S."/>
            <person name="Pangilinan J."/>
            <person name="Riley R."/>
            <person name="Labutti K."/>
            <person name="Andreopoulos B."/>
            <person name="Lipzen A."/>
            <person name="Chen C."/>
            <person name="Yanf M."/>
            <person name="Daum C."/>
            <person name="Ng V."/>
            <person name="Clum A."/>
            <person name="Ohm R."/>
            <person name="Martin F."/>
            <person name="Silar P."/>
            <person name="Natvig D."/>
            <person name="Lalanne C."/>
            <person name="Gautier V."/>
            <person name="Ament-Velasquez S.L."/>
            <person name="Kruys A."/>
            <person name="Hutchinson M.I."/>
            <person name="Powell A.J."/>
            <person name="Barry K."/>
            <person name="Miller A.N."/>
            <person name="Grigoriev I.V."/>
            <person name="Debuchy R."/>
            <person name="Gladieux P."/>
            <person name="Thoren M.H."/>
            <person name="Johannesson H."/>
        </authorList>
    </citation>
    <scope>NUCLEOTIDE SEQUENCE</scope>
    <source>
        <strain evidence="2">CBS 990.96</strain>
    </source>
</reference>
<proteinExistence type="predicted"/>
<sequence length="606" mass="66527">MTEEAITSAIATVILAHATDESHETAIESHVSSSLSLMTVIETEPPMTYTTTNILGSPQTIITTPPPRTKVSTIGINWGGPKTIILTAGGGMNPHPDYPPFHNETVIIATAAYSLTPFKYFLGSFLPTLLATFLAFPLTLIDIQAKRIQPYHALTRKGDSTVSNSLSLSLDGMINSFIAPHRLLFQGQPLIYLTSLLTWCTWLLVPLAAETIGLRVHGNCSSVEIRGCAVELEISQKPLNALLVLLALMILVLILLLFVLKRWDTGVYSDPWSITGNASLMADVNVKAVVKTIGEEKGKKGKSEGYPSLANQRFTLGVSSNGPYGIIPFGEAYEQLLPSDHSNPPKPIQPQKTNPFKSLTYAWRITSTFIHLLVLVLIAYYLHYLATHTSGPIPNIWKGFGFRFLLAAVAQIISLFWSDLFTPISTITPFHLMSQTPQPPPKSILLTPSTNEFVGLYTSLKYRISFLGITATITLLSRFLPMVMTNIAYTNQQTYPSFLICSGMSIAILGLMSLTLIGSMLLIKFPNLPMEVRTVAGLGWYVVNAKSYHGIFVNGDRDRMMIEDELGLRIGYDDGIGLYVVVKNGMTSKTAVGIRQEDQRSSPRRG</sequence>
<feature type="transmembrane region" description="Helical" evidence="1">
    <location>
        <begin position="466"/>
        <end position="489"/>
    </location>
</feature>
<feature type="transmembrane region" description="Helical" evidence="1">
    <location>
        <begin position="241"/>
        <end position="260"/>
    </location>
</feature>
<dbReference type="Pfam" id="PF11915">
    <property type="entry name" value="DUF3433"/>
    <property type="match status" value="2"/>
</dbReference>
<dbReference type="AlphaFoldDB" id="A0AAN6YKQ2"/>
<dbReference type="PANTHER" id="PTHR37544:SF3">
    <property type="entry name" value="SPRAY"/>
    <property type="match status" value="1"/>
</dbReference>
<reference evidence="2" key="1">
    <citation type="journal article" date="2023" name="Mol. Phylogenet. Evol.">
        <title>Genome-scale phylogeny and comparative genomics of the fungal order Sordariales.</title>
        <authorList>
            <person name="Hensen N."/>
            <person name="Bonometti L."/>
            <person name="Westerberg I."/>
            <person name="Brannstrom I.O."/>
            <person name="Guillou S."/>
            <person name="Cros-Aarteil S."/>
            <person name="Calhoun S."/>
            <person name="Haridas S."/>
            <person name="Kuo A."/>
            <person name="Mondo S."/>
            <person name="Pangilinan J."/>
            <person name="Riley R."/>
            <person name="LaButti K."/>
            <person name="Andreopoulos B."/>
            <person name="Lipzen A."/>
            <person name="Chen C."/>
            <person name="Yan M."/>
            <person name="Daum C."/>
            <person name="Ng V."/>
            <person name="Clum A."/>
            <person name="Steindorff A."/>
            <person name="Ohm R.A."/>
            <person name="Martin F."/>
            <person name="Silar P."/>
            <person name="Natvig D.O."/>
            <person name="Lalanne C."/>
            <person name="Gautier V."/>
            <person name="Ament-Velasquez S.L."/>
            <person name="Kruys A."/>
            <person name="Hutchinson M.I."/>
            <person name="Powell A.J."/>
            <person name="Barry K."/>
            <person name="Miller A.N."/>
            <person name="Grigoriev I.V."/>
            <person name="Debuchy R."/>
            <person name="Gladieux P."/>
            <person name="Hiltunen Thoren M."/>
            <person name="Johannesson H."/>
        </authorList>
    </citation>
    <scope>NUCLEOTIDE SEQUENCE</scope>
    <source>
        <strain evidence="2">CBS 990.96</strain>
    </source>
</reference>
<dbReference type="EMBL" id="MU865622">
    <property type="protein sequence ID" value="KAK4220874.1"/>
    <property type="molecule type" value="Genomic_DNA"/>
</dbReference>
<dbReference type="PANTHER" id="PTHR37544">
    <property type="entry name" value="SPRAY-RELATED"/>
    <property type="match status" value="1"/>
</dbReference>
<comment type="caution">
    <text evidence="2">The sequence shown here is derived from an EMBL/GenBank/DDBJ whole genome shotgun (WGS) entry which is preliminary data.</text>
</comment>